<dbReference type="OrthoDB" id="5908298at2"/>
<proteinExistence type="predicted"/>
<evidence type="ECO:0008006" key="3">
    <source>
        <dbReference type="Google" id="ProtNLM"/>
    </source>
</evidence>
<dbReference type="EMBL" id="FUZI01000001">
    <property type="protein sequence ID" value="SKC31442.1"/>
    <property type="molecule type" value="Genomic_DNA"/>
</dbReference>
<sequence length="85" mass="9357">MTHVTLDVQNTSITFAPTLKAYNDYINKLGMNDKVAPTINYLKRIVVPESKVDLDTLILLPGAALSLVAVINDEFAPDLEITVKK</sequence>
<evidence type="ECO:0000313" key="1">
    <source>
        <dbReference type="EMBL" id="SKC31442.1"/>
    </source>
</evidence>
<evidence type="ECO:0000313" key="2">
    <source>
        <dbReference type="Proteomes" id="UP000189966"/>
    </source>
</evidence>
<dbReference type="RefSeq" id="WP_080156570.1">
    <property type="nucleotide sequence ID" value="NZ_FUZI01000001.1"/>
</dbReference>
<dbReference type="InterPro" id="IPR024406">
    <property type="entry name" value="TAC-10"/>
</dbReference>
<dbReference type="AlphaFoldDB" id="A0A1T5HXI0"/>
<reference evidence="1 2" key="1">
    <citation type="submission" date="2017-02" db="EMBL/GenBank/DDBJ databases">
        <authorList>
            <person name="Peterson S.W."/>
        </authorList>
    </citation>
    <scope>NUCLEOTIDE SEQUENCE [LARGE SCALE GENOMIC DNA]</scope>
    <source>
        <strain evidence="2">type strain: NCCB 100098</strain>
    </source>
</reference>
<dbReference type="Proteomes" id="UP000189966">
    <property type="component" value="Unassembled WGS sequence"/>
</dbReference>
<dbReference type="Pfam" id="PF10963">
    <property type="entry name" value="Phage_TAC_10"/>
    <property type="match status" value="1"/>
</dbReference>
<name>A0A1T5HXI0_9GAMM</name>
<organism evidence="1 2">
    <name type="scientific">Photobacterium piscicola</name>
    <dbReference type="NCBI Taxonomy" id="1378299"/>
    <lineage>
        <taxon>Bacteria</taxon>
        <taxon>Pseudomonadati</taxon>
        <taxon>Pseudomonadota</taxon>
        <taxon>Gammaproteobacteria</taxon>
        <taxon>Vibrionales</taxon>
        <taxon>Vibrionaceae</taxon>
        <taxon>Photobacterium</taxon>
    </lineage>
</organism>
<protein>
    <recommendedName>
        <fullName evidence="3">Phage protein</fullName>
    </recommendedName>
</protein>
<gene>
    <name evidence="1" type="ORF">CZ809_00920</name>
</gene>
<accession>A0A1T5HXI0</accession>